<dbReference type="PROSITE" id="PS51900">
    <property type="entry name" value="CB"/>
    <property type="match status" value="1"/>
</dbReference>
<sequence length="327" mass="36936">MELNQASTLLGRLREVIRYKHYSIRTERCYVEWVRRFVAFHDRRHPREMGADEVRGFLGHLAAELKVAASTHQQALSALLFLYREVLGVDLPWLTDLDRPKKPKRTPVVLSRGEVERLLTAMDGTHALMARLLYGTGMRLMECVRLRVKDVDFERGELTVRHGKGGKDRLTVLPASAVPALQAHLARVRVLWERDEEAGRPGVQMPEALVRKYPAAPRAWGWFWVFPARELSTDPRSGIERRHHTHEQALQRAIKAAVGLAAIAKPASTHTLRHSFATHLLESGYDIRTVQELLGHSDVSTTMIYTHVLNRGGGGVVSPLDAVRALQ</sequence>
<dbReference type="GO" id="GO:0003677">
    <property type="term" value="F:DNA binding"/>
    <property type="evidence" value="ECO:0007669"/>
    <property type="project" value="UniProtKB-UniRule"/>
</dbReference>
<dbReference type="InterPro" id="IPR002104">
    <property type="entry name" value="Integrase_catalytic"/>
</dbReference>
<evidence type="ECO:0000259" key="6">
    <source>
        <dbReference type="PROSITE" id="PS51898"/>
    </source>
</evidence>
<dbReference type="PANTHER" id="PTHR30349">
    <property type="entry name" value="PHAGE INTEGRASE-RELATED"/>
    <property type="match status" value="1"/>
</dbReference>
<dbReference type="InterPro" id="IPR010998">
    <property type="entry name" value="Integrase_recombinase_N"/>
</dbReference>
<gene>
    <name evidence="8" type="ORF">CVT63_07960</name>
</gene>
<evidence type="ECO:0000256" key="3">
    <source>
        <dbReference type="ARBA" id="ARBA00023125"/>
    </source>
</evidence>
<dbReference type="InterPro" id="IPR011010">
    <property type="entry name" value="DNA_brk_join_enz"/>
</dbReference>
<dbReference type="PANTHER" id="PTHR30349:SF64">
    <property type="entry name" value="PROPHAGE INTEGRASE INTD-RELATED"/>
    <property type="match status" value="1"/>
</dbReference>
<evidence type="ECO:0000313" key="9">
    <source>
        <dbReference type="Proteomes" id="UP000233654"/>
    </source>
</evidence>
<comment type="similarity">
    <text evidence="1">Belongs to the 'phage' integrase family.</text>
</comment>
<evidence type="ECO:0000313" key="8">
    <source>
        <dbReference type="EMBL" id="PKQ27448.1"/>
    </source>
</evidence>
<dbReference type="Proteomes" id="UP000233654">
    <property type="component" value="Unassembled WGS sequence"/>
</dbReference>
<feature type="domain" description="Tyr recombinase" evidence="6">
    <location>
        <begin position="105"/>
        <end position="318"/>
    </location>
</feature>
<dbReference type="Gene3D" id="1.10.150.130">
    <property type="match status" value="1"/>
</dbReference>
<dbReference type="EMBL" id="PHEX01000098">
    <property type="protein sequence ID" value="PKQ27448.1"/>
    <property type="molecule type" value="Genomic_DNA"/>
</dbReference>
<dbReference type="GO" id="GO:0015074">
    <property type="term" value="P:DNA integration"/>
    <property type="evidence" value="ECO:0007669"/>
    <property type="project" value="UniProtKB-KW"/>
</dbReference>
<dbReference type="AlphaFoldDB" id="A0A2N3G4E4"/>
<dbReference type="InterPro" id="IPR050090">
    <property type="entry name" value="Tyrosine_recombinase_XerCD"/>
</dbReference>
<evidence type="ECO:0000256" key="5">
    <source>
        <dbReference type="PROSITE-ProRule" id="PRU01248"/>
    </source>
</evidence>
<keyword evidence="2" id="KW-0229">DNA integration</keyword>
<dbReference type="GO" id="GO:0006310">
    <property type="term" value="P:DNA recombination"/>
    <property type="evidence" value="ECO:0007669"/>
    <property type="project" value="UniProtKB-KW"/>
</dbReference>
<feature type="domain" description="Core-binding (CB)" evidence="7">
    <location>
        <begin position="7"/>
        <end position="87"/>
    </location>
</feature>
<name>A0A2N3G4E4_9ACTN</name>
<accession>A0A2N3G4E4</accession>
<dbReference type="InterPro" id="IPR044068">
    <property type="entry name" value="CB"/>
</dbReference>
<comment type="caution">
    <text evidence="8">The sequence shown here is derived from an EMBL/GenBank/DDBJ whole genome shotgun (WGS) entry which is preliminary data.</text>
</comment>
<dbReference type="SUPFAM" id="SSF56349">
    <property type="entry name" value="DNA breaking-rejoining enzymes"/>
    <property type="match status" value="1"/>
</dbReference>
<evidence type="ECO:0000259" key="7">
    <source>
        <dbReference type="PROSITE" id="PS51900"/>
    </source>
</evidence>
<evidence type="ECO:0000256" key="2">
    <source>
        <dbReference type="ARBA" id="ARBA00022908"/>
    </source>
</evidence>
<dbReference type="InterPro" id="IPR004107">
    <property type="entry name" value="Integrase_SAM-like_N"/>
</dbReference>
<dbReference type="CDD" id="cd01193">
    <property type="entry name" value="INT_IntI_C"/>
    <property type="match status" value="1"/>
</dbReference>
<dbReference type="Gene3D" id="1.10.443.10">
    <property type="entry name" value="Intergrase catalytic core"/>
    <property type="match status" value="1"/>
</dbReference>
<evidence type="ECO:0000256" key="4">
    <source>
        <dbReference type="ARBA" id="ARBA00023172"/>
    </source>
</evidence>
<proteinExistence type="inferred from homology"/>
<dbReference type="NCBIfam" id="TIGR02249">
    <property type="entry name" value="integrase_gron"/>
    <property type="match status" value="1"/>
</dbReference>
<protein>
    <submittedName>
        <fullName evidence="8">Integrase</fullName>
    </submittedName>
</protein>
<dbReference type="Pfam" id="PF00589">
    <property type="entry name" value="Phage_integrase"/>
    <property type="match status" value="1"/>
</dbReference>
<dbReference type="PROSITE" id="PS51898">
    <property type="entry name" value="TYR_RECOMBINASE"/>
    <property type="match status" value="1"/>
</dbReference>
<organism evidence="8 9">
    <name type="scientific">Candidatus Anoxymicrobium japonicum</name>
    <dbReference type="NCBI Taxonomy" id="2013648"/>
    <lineage>
        <taxon>Bacteria</taxon>
        <taxon>Bacillati</taxon>
        <taxon>Actinomycetota</taxon>
        <taxon>Candidatus Geothermincolia</taxon>
        <taxon>Candidatus Geothermincolales</taxon>
        <taxon>Candidatus Anoxymicrobiaceae</taxon>
        <taxon>Candidatus Anoxymicrobium</taxon>
    </lineage>
</organism>
<evidence type="ECO:0000256" key="1">
    <source>
        <dbReference type="ARBA" id="ARBA00008857"/>
    </source>
</evidence>
<dbReference type="InterPro" id="IPR013762">
    <property type="entry name" value="Integrase-like_cat_sf"/>
</dbReference>
<keyword evidence="4" id="KW-0233">DNA recombination</keyword>
<keyword evidence="3 5" id="KW-0238">DNA-binding</keyword>
<dbReference type="Pfam" id="PF13495">
    <property type="entry name" value="Phage_int_SAM_4"/>
    <property type="match status" value="1"/>
</dbReference>
<dbReference type="InterPro" id="IPR011946">
    <property type="entry name" value="Integrase_integron-type"/>
</dbReference>
<reference evidence="8 9" key="1">
    <citation type="journal article" date="2017" name="ISME J.">
        <title>Potential for microbial H2 and metal transformations associated with novel bacteria and archaea in deep terrestrial subsurface sediments.</title>
        <authorList>
            <person name="Hernsdorf A.W."/>
            <person name="Amano Y."/>
            <person name="Miyakawa K."/>
            <person name="Ise K."/>
            <person name="Suzuki Y."/>
            <person name="Anantharaman K."/>
            <person name="Probst A."/>
            <person name="Burstein D."/>
            <person name="Thomas B.C."/>
            <person name="Banfield J.F."/>
        </authorList>
    </citation>
    <scope>NUCLEOTIDE SEQUENCE [LARGE SCALE GENOMIC DNA]</scope>
    <source>
        <strain evidence="8">HGW-Actinobacteria-3</strain>
    </source>
</reference>